<dbReference type="EMBL" id="FOYP01000002">
    <property type="protein sequence ID" value="SFR51885.1"/>
    <property type="molecule type" value="Genomic_DNA"/>
</dbReference>
<name>A0A1I6HBK2_9RHOB</name>
<accession>A0A1I6HBK2</accession>
<reference evidence="3" key="1">
    <citation type="submission" date="2016-10" db="EMBL/GenBank/DDBJ databases">
        <authorList>
            <person name="Varghese N."/>
            <person name="Submissions S."/>
        </authorList>
    </citation>
    <scope>NUCLEOTIDE SEQUENCE [LARGE SCALE GENOMIC DNA]</scope>
    <source>
        <strain evidence="3">DSM 26879</strain>
    </source>
</reference>
<gene>
    <name evidence="2" type="ORF">SAMN04488005_2483</name>
</gene>
<dbReference type="RefSeq" id="WP_131802412.1">
    <property type="nucleotide sequence ID" value="NZ_FOYP01000002.1"/>
</dbReference>
<feature type="signal peptide" evidence="1">
    <location>
        <begin position="1"/>
        <end position="19"/>
    </location>
</feature>
<evidence type="ECO:0000313" key="2">
    <source>
        <dbReference type="EMBL" id="SFR51885.1"/>
    </source>
</evidence>
<keyword evidence="1" id="KW-0732">Signal</keyword>
<protein>
    <submittedName>
        <fullName evidence="2">Uncharacterized protein</fullName>
    </submittedName>
</protein>
<dbReference type="AlphaFoldDB" id="A0A1I6HBK2"/>
<feature type="chain" id="PRO_5011613337" evidence="1">
    <location>
        <begin position="20"/>
        <end position="689"/>
    </location>
</feature>
<evidence type="ECO:0000256" key="1">
    <source>
        <dbReference type="SAM" id="SignalP"/>
    </source>
</evidence>
<evidence type="ECO:0000313" key="3">
    <source>
        <dbReference type="Proteomes" id="UP000199478"/>
    </source>
</evidence>
<organism evidence="2 3">
    <name type="scientific">Yoonia tamlensis</name>
    <dbReference type="NCBI Taxonomy" id="390270"/>
    <lineage>
        <taxon>Bacteria</taxon>
        <taxon>Pseudomonadati</taxon>
        <taxon>Pseudomonadota</taxon>
        <taxon>Alphaproteobacteria</taxon>
        <taxon>Rhodobacterales</taxon>
        <taxon>Paracoccaceae</taxon>
        <taxon>Yoonia</taxon>
    </lineage>
</organism>
<dbReference type="Proteomes" id="UP000199478">
    <property type="component" value="Unassembled WGS sequence"/>
</dbReference>
<proteinExistence type="predicted"/>
<sequence length="689" mass="73849">MKHVISILLLVLAPCTAMAAPVRVLTGEHAQFTRMVFRIAPGSEWTLGRADDGYMLLLPTSQSYDLQGFFDRIPKDRIAQITQPRAGEFVFDVPCDCRAEAFLVGDDVLVIDVSDGSPLASSPFEQRLDASDIAATPVAQPYVVPENAIFPVFGASPLQTAPPPAPLNDVAVARAEPAPVPQAFDADLSALETSIVASLAQGLTQGVLAQDLQNAGNVAGIDETIRDALRAAHTAIPGIGTRTNQDENARPITPEIAKTQSGQRCLPAAYFDIPNWGDAQPFSTQLAQARSEIVTEVGQPDETAVLRLARTYVYFGFGREALRTLEIDGVRSQERTYLAQIARIIDAERAQQNLFAEQVSCSSSVALWAALAIKDGPMDAQLDRAAVLHAFKALPIHLQRHIGPMLSERFIAIGDHDGALQTLDAGRGADTKTLDATLAEAELDHALGNETSVEIAVATAVRENARITPDVMIAFLTDAVENNREIEDSDFMLADALRFEHAHLPIAGDLTYAQGRGYLMQGNIDQLQRLIAEESDALGDVRVLALNDALASFFVQSNEDAAFLTFAFDASPENYSDDAASDIAARLVELGFPERAVVFVPENGFTPEIGEVVAGVIGAASALPQSPRIIDTPSSVSPPAGLQGVTSEQVLNNVLDAPLSNGRYLLTQSQETRESLATILSQFPAPNDL</sequence>
<keyword evidence="3" id="KW-1185">Reference proteome</keyword>
<dbReference type="OrthoDB" id="7847197at2"/>
<dbReference type="STRING" id="390270.SAMN04488005_2483"/>